<evidence type="ECO:0000313" key="12">
    <source>
        <dbReference type="Proteomes" id="UP000360750"/>
    </source>
</evidence>
<evidence type="ECO:0000256" key="5">
    <source>
        <dbReference type="ARBA" id="ARBA00022777"/>
    </source>
</evidence>
<dbReference type="SUPFAM" id="SSF56112">
    <property type="entry name" value="Protein kinase-like (PK-like)"/>
    <property type="match status" value="1"/>
</dbReference>
<dbReference type="EMBL" id="CAACYD010000005">
    <property type="protein sequence ID" value="VFA83001.1"/>
    <property type="molecule type" value="Genomic_DNA"/>
</dbReference>
<dbReference type="Pfam" id="PF00069">
    <property type="entry name" value="Pkinase"/>
    <property type="match status" value="1"/>
</dbReference>
<dbReference type="PANTHER" id="PTHR43289">
    <property type="entry name" value="MITOGEN-ACTIVATED PROTEIN KINASE KINASE KINASE 20-RELATED"/>
    <property type="match status" value="1"/>
</dbReference>
<keyword evidence="9" id="KW-0812">Transmembrane</keyword>
<dbReference type="EC" id="2.7.11.1" evidence="1"/>
<organism evidence="11 12">
    <name type="scientific">Gordonia paraffinivorans</name>
    <dbReference type="NCBI Taxonomy" id="175628"/>
    <lineage>
        <taxon>Bacteria</taxon>
        <taxon>Bacillati</taxon>
        <taxon>Actinomycetota</taxon>
        <taxon>Actinomycetes</taxon>
        <taxon>Mycobacteriales</taxon>
        <taxon>Gordoniaceae</taxon>
        <taxon>Gordonia</taxon>
    </lineage>
</organism>
<dbReference type="Proteomes" id="UP000360750">
    <property type="component" value="Unassembled WGS sequence"/>
</dbReference>
<proteinExistence type="predicted"/>
<dbReference type="InterPro" id="IPR011009">
    <property type="entry name" value="Kinase-like_dom_sf"/>
</dbReference>
<evidence type="ECO:0000256" key="1">
    <source>
        <dbReference type="ARBA" id="ARBA00012513"/>
    </source>
</evidence>
<dbReference type="Gene3D" id="3.30.200.20">
    <property type="entry name" value="Phosphorylase Kinase, domain 1"/>
    <property type="match status" value="1"/>
</dbReference>
<feature type="compositionally biased region" description="Pro residues" evidence="8">
    <location>
        <begin position="289"/>
        <end position="300"/>
    </location>
</feature>
<dbReference type="SMART" id="SM00220">
    <property type="entry name" value="S_TKc"/>
    <property type="match status" value="1"/>
</dbReference>
<evidence type="ECO:0000256" key="3">
    <source>
        <dbReference type="ARBA" id="ARBA00022679"/>
    </source>
</evidence>
<dbReference type="PROSITE" id="PS00108">
    <property type="entry name" value="PROTEIN_KINASE_ST"/>
    <property type="match status" value="1"/>
</dbReference>
<feature type="region of interest" description="Disordered" evidence="8">
    <location>
        <begin position="378"/>
        <end position="437"/>
    </location>
</feature>
<accession>A0ABD7V0I3</accession>
<keyword evidence="9" id="KW-0472">Membrane</keyword>
<evidence type="ECO:0000313" key="11">
    <source>
        <dbReference type="EMBL" id="VFA83001.1"/>
    </source>
</evidence>
<dbReference type="PANTHER" id="PTHR43289:SF6">
    <property type="entry name" value="SERINE_THREONINE-PROTEIN KINASE NEKL-3"/>
    <property type="match status" value="1"/>
</dbReference>
<dbReference type="PROSITE" id="PS00107">
    <property type="entry name" value="PROTEIN_KINASE_ATP"/>
    <property type="match status" value="1"/>
</dbReference>
<evidence type="ECO:0000256" key="7">
    <source>
        <dbReference type="PROSITE-ProRule" id="PRU10141"/>
    </source>
</evidence>
<gene>
    <name evidence="11" type="primary">pknH_2</name>
    <name evidence="11" type="ORF">NCTC8139_01342</name>
</gene>
<name>A0ABD7V0I3_9ACTN</name>
<dbReference type="AlphaFoldDB" id="A0ABD7V0I3"/>
<feature type="domain" description="Protein kinase" evidence="10">
    <location>
        <begin position="17"/>
        <end position="271"/>
    </location>
</feature>
<feature type="binding site" evidence="7">
    <location>
        <position position="46"/>
    </location>
    <ligand>
        <name>ATP</name>
        <dbReference type="ChEBI" id="CHEBI:30616"/>
    </ligand>
</feature>
<evidence type="ECO:0000256" key="4">
    <source>
        <dbReference type="ARBA" id="ARBA00022741"/>
    </source>
</evidence>
<sequence>MRGVSDFDLSGTRLGPYSIDELIGRGGMGEVYRATDTCKGRVVALKLLSPAIAGDPAARDRFLRESRVAAQLNDPHVIPIHDWGEIGGRLFIDMRLVDGRDLRTLLADTGPLPAERALKIVGQIADALDAAHRSGLCHRDVKPDNILVDDRDFAYLVDFGLAQADTDTRLTSTGTAIGSFGYMAPERFGSGTVGAPADIYALGCVLFECLSGVPPFASATTIERLITAHLTAPPPRLGAAVDDVIARGMAKDPAERPPSAGTLVAEAEAALRADPLHGPPAIAPAAPTAAPPVPEPPTVVPPGGTRPMASPVPTGPQAIGPSGPQWDPTIAAAGWQPPAPPRRRSPAIPIAVATIVVLMVCVGVLGWAILTSDDEEATTAAGSSSTPVQTATPPAPVPPPVQTTTPVPAPPPATRAPAPTTQAPSGRGPGDLGLSVPITRPPCDGTGIVVVGNATSPGAYPAEVQAFLDRFPGASYLRTDQSCPSLRQRSDESNPIYAVYYVAGPTLGDICTLRNRIGGDAYGKWLDTTSDPTSYITC</sequence>
<keyword evidence="6 7" id="KW-0067">ATP-binding</keyword>
<dbReference type="InterPro" id="IPR000719">
    <property type="entry name" value="Prot_kinase_dom"/>
</dbReference>
<evidence type="ECO:0000256" key="8">
    <source>
        <dbReference type="SAM" id="MobiDB-lite"/>
    </source>
</evidence>
<keyword evidence="2" id="KW-0723">Serine/threonine-protein kinase</keyword>
<dbReference type="GO" id="GO:0004674">
    <property type="term" value="F:protein serine/threonine kinase activity"/>
    <property type="evidence" value="ECO:0007669"/>
    <property type="project" value="UniProtKB-KW"/>
</dbReference>
<dbReference type="PROSITE" id="PS50011">
    <property type="entry name" value="PROTEIN_KINASE_DOM"/>
    <property type="match status" value="1"/>
</dbReference>
<keyword evidence="4 7" id="KW-0547">Nucleotide-binding</keyword>
<comment type="caution">
    <text evidence="11">The sequence shown here is derived from an EMBL/GenBank/DDBJ whole genome shotgun (WGS) entry which is preliminary data.</text>
</comment>
<keyword evidence="3 11" id="KW-0808">Transferase</keyword>
<feature type="region of interest" description="Disordered" evidence="8">
    <location>
        <begin position="275"/>
        <end position="343"/>
    </location>
</feature>
<dbReference type="GO" id="GO:0005524">
    <property type="term" value="F:ATP binding"/>
    <property type="evidence" value="ECO:0007669"/>
    <property type="project" value="UniProtKB-UniRule"/>
</dbReference>
<protein>
    <recommendedName>
        <fullName evidence="1">non-specific serine/threonine protein kinase</fullName>
        <ecNumber evidence="1">2.7.11.1</ecNumber>
    </recommendedName>
</protein>
<dbReference type="Gene3D" id="1.10.510.10">
    <property type="entry name" value="Transferase(Phosphotransferase) domain 1"/>
    <property type="match status" value="1"/>
</dbReference>
<keyword evidence="5 11" id="KW-0418">Kinase</keyword>
<dbReference type="CDD" id="cd14014">
    <property type="entry name" value="STKc_PknB_like"/>
    <property type="match status" value="1"/>
</dbReference>
<evidence type="ECO:0000259" key="10">
    <source>
        <dbReference type="PROSITE" id="PS50011"/>
    </source>
</evidence>
<dbReference type="InterPro" id="IPR017441">
    <property type="entry name" value="Protein_kinase_ATP_BS"/>
</dbReference>
<dbReference type="InterPro" id="IPR008271">
    <property type="entry name" value="Ser/Thr_kinase_AS"/>
</dbReference>
<feature type="transmembrane region" description="Helical" evidence="9">
    <location>
        <begin position="347"/>
        <end position="370"/>
    </location>
</feature>
<feature type="compositionally biased region" description="Low complexity" evidence="8">
    <location>
        <begin position="415"/>
        <end position="424"/>
    </location>
</feature>
<evidence type="ECO:0000256" key="2">
    <source>
        <dbReference type="ARBA" id="ARBA00022527"/>
    </source>
</evidence>
<keyword evidence="9" id="KW-1133">Transmembrane helix</keyword>
<reference evidence="11 12" key="1">
    <citation type="submission" date="2019-02" db="EMBL/GenBank/DDBJ databases">
        <authorList>
            <consortium name="Pathogen Informatics"/>
        </authorList>
    </citation>
    <scope>NUCLEOTIDE SEQUENCE [LARGE SCALE GENOMIC DNA]</scope>
    <source>
        <strain evidence="11 12">3012STDY6756503</strain>
    </source>
</reference>
<feature type="compositionally biased region" description="Pro residues" evidence="8">
    <location>
        <begin position="393"/>
        <end position="414"/>
    </location>
</feature>
<evidence type="ECO:0000256" key="6">
    <source>
        <dbReference type="ARBA" id="ARBA00022840"/>
    </source>
</evidence>
<evidence type="ECO:0000256" key="9">
    <source>
        <dbReference type="SAM" id="Phobius"/>
    </source>
</evidence>